<evidence type="ECO:0000313" key="2">
    <source>
        <dbReference type="EMBL" id="AMP99114.1"/>
    </source>
</evidence>
<dbReference type="Proteomes" id="UP000071561">
    <property type="component" value="Chromosome"/>
</dbReference>
<dbReference type="GO" id="GO:0043041">
    <property type="term" value="P:amino acid activation for nonribosomal peptide biosynthetic process"/>
    <property type="evidence" value="ECO:0007669"/>
    <property type="project" value="TreeGrafter"/>
</dbReference>
<dbReference type="Pfam" id="PF00501">
    <property type="entry name" value="AMP-binding"/>
    <property type="match status" value="1"/>
</dbReference>
<dbReference type="Gene3D" id="3.40.50.12780">
    <property type="entry name" value="N-terminal domain of ligase-like"/>
    <property type="match status" value="1"/>
</dbReference>
<dbReference type="InterPro" id="IPR000873">
    <property type="entry name" value="AMP-dep_synth/lig_dom"/>
</dbReference>
<gene>
    <name evidence="2" type="ORF">AY601_2217</name>
</gene>
<proteinExistence type="predicted"/>
<dbReference type="SUPFAM" id="SSF47336">
    <property type="entry name" value="ACP-like"/>
    <property type="match status" value="1"/>
</dbReference>
<keyword evidence="3" id="KW-1185">Reference proteome</keyword>
<dbReference type="NCBIfam" id="TIGR01733">
    <property type="entry name" value="AA-adenyl-dom"/>
    <property type="match status" value="1"/>
</dbReference>
<dbReference type="Pfam" id="PF00550">
    <property type="entry name" value="PP-binding"/>
    <property type="match status" value="1"/>
</dbReference>
<dbReference type="SUPFAM" id="SSF56801">
    <property type="entry name" value="Acetyl-CoA synthetase-like"/>
    <property type="match status" value="1"/>
</dbReference>
<dbReference type="Gene3D" id="1.10.1200.10">
    <property type="entry name" value="ACP-like"/>
    <property type="match status" value="1"/>
</dbReference>
<protein>
    <submittedName>
        <fullName evidence="2">Nonribosomal peptide synthetase</fullName>
    </submittedName>
</protein>
<dbReference type="GO" id="GO:0005829">
    <property type="term" value="C:cytosol"/>
    <property type="evidence" value="ECO:0007669"/>
    <property type="project" value="TreeGrafter"/>
</dbReference>
<evidence type="ECO:0000259" key="1">
    <source>
        <dbReference type="PROSITE" id="PS50075"/>
    </source>
</evidence>
<organism evidence="2 3">
    <name type="scientific">Pedobacter cryoconitis</name>
    <dbReference type="NCBI Taxonomy" id="188932"/>
    <lineage>
        <taxon>Bacteria</taxon>
        <taxon>Pseudomonadati</taxon>
        <taxon>Bacteroidota</taxon>
        <taxon>Sphingobacteriia</taxon>
        <taxon>Sphingobacteriales</taxon>
        <taxon>Sphingobacteriaceae</taxon>
        <taxon>Pedobacter</taxon>
    </lineage>
</organism>
<dbReference type="PATRIC" id="fig|188932.3.peg.2322"/>
<dbReference type="GO" id="GO:0044550">
    <property type="term" value="P:secondary metabolite biosynthetic process"/>
    <property type="evidence" value="ECO:0007669"/>
    <property type="project" value="TreeGrafter"/>
</dbReference>
<name>A0A127VCU3_9SPHI</name>
<dbReference type="InterPro" id="IPR045851">
    <property type="entry name" value="AMP-bd_C_sf"/>
</dbReference>
<dbReference type="InterPro" id="IPR009081">
    <property type="entry name" value="PP-bd_ACP"/>
</dbReference>
<dbReference type="PANTHER" id="PTHR45527:SF1">
    <property type="entry name" value="FATTY ACID SYNTHASE"/>
    <property type="match status" value="1"/>
</dbReference>
<reference evidence="2 3" key="1">
    <citation type="submission" date="2016-03" db="EMBL/GenBank/DDBJ databases">
        <title>Complete genome sequence of Pedobacter cryoconitis PAMC 27485.</title>
        <authorList>
            <person name="Lee J."/>
            <person name="Kim O.-S."/>
        </authorList>
    </citation>
    <scope>NUCLEOTIDE SEQUENCE [LARGE SCALE GENOMIC DNA]</scope>
    <source>
        <strain evidence="2 3">PAMC 27485</strain>
    </source>
</reference>
<evidence type="ECO:0000313" key="3">
    <source>
        <dbReference type="Proteomes" id="UP000071561"/>
    </source>
</evidence>
<dbReference type="EMBL" id="CP014504">
    <property type="protein sequence ID" value="AMP99114.1"/>
    <property type="molecule type" value="Genomic_DNA"/>
</dbReference>
<feature type="domain" description="Carrier" evidence="1">
    <location>
        <begin position="514"/>
        <end position="589"/>
    </location>
</feature>
<dbReference type="PROSITE" id="PS00455">
    <property type="entry name" value="AMP_BINDING"/>
    <property type="match status" value="1"/>
</dbReference>
<dbReference type="Gene3D" id="3.30.300.30">
    <property type="match status" value="1"/>
</dbReference>
<dbReference type="KEGG" id="pcm:AY601_2217"/>
<dbReference type="AlphaFoldDB" id="A0A127VCU3"/>
<accession>A0A127VCU3</accession>
<sequence>MNKNQDSEELNGLFINHQTIISFFKLIKEKFSQKTAVIYQGNSLNYEELDQLSDQLANYMHSRNEINAGDYIGVKLEKSEYLIAVILAVIKSGCAYVPIDPGYPAQRIQFIENDSNCKFIFDKNELEKALSSPRNNQKLETVISPDATAYVIYTSGTTGNPKGVVISHRNLINLLFAPGTPFDLKSSDVWTMFHSHCFDFSVWEIFCPLLTGGTLIVLDHALVRDPVQVKQVIEDYGVTMFSQTPSSFYMLTPAFKSAFKENKLRYIFFGGEALSPMQLSWWHSAYPELNFLNLYGTTETTIHVTAKLITDREIDNNTSNIGKALPGYFCYVLGKHREKLPFGTEGELAVGGAGLSCSYLNNETLTHEKYIDNPYSENKEDKLYLTGDIVKKLPDGELIYVGRKDRQVKIRGHRIELSEIELALLTKPGISYVRITTTDQENGQSELLVFLISAFTEHADELAEFLKNKLPGHMIPLHYIQLEEIILNSNGKLDEKLLLEKYALLSVNPRQKIAPRDTVDEKVLEIWYKKLGISGLGIDHNLFEIGGNSLKSISIMNEVNEVFGLSLPLGNLLGDFTIRHIADEINKVLLNSANETEDNNDDQEKEIFSI</sequence>
<dbReference type="PROSITE" id="PS50075">
    <property type="entry name" value="CARRIER"/>
    <property type="match status" value="1"/>
</dbReference>
<dbReference type="InterPro" id="IPR020845">
    <property type="entry name" value="AMP-binding_CS"/>
</dbReference>
<dbReference type="GO" id="GO:0031177">
    <property type="term" value="F:phosphopantetheine binding"/>
    <property type="evidence" value="ECO:0007669"/>
    <property type="project" value="TreeGrafter"/>
</dbReference>
<dbReference type="PANTHER" id="PTHR45527">
    <property type="entry name" value="NONRIBOSOMAL PEPTIDE SYNTHETASE"/>
    <property type="match status" value="1"/>
</dbReference>
<dbReference type="CDD" id="cd05930">
    <property type="entry name" value="A_NRPS"/>
    <property type="match status" value="1"/>
</dbReference>
<dbReference type="OrthoDB" id="4317020at2"/>
<dbReference type="InterPro" id="IPR010071">
    <property type="entry name" value="AA_adenyl_dom"/>
</dbReference>
<dbReference type="RefSeq" id="WP_068400590.1">
    <property type="nucleotide sequence ID" value="NZ_CP014504.1"/>
</dbReference>
<dbReference type="InterPro" id="IPR042099">
    <property type="entry name" value="ANL_N_sf"/>
</dbReference>
<dbReference type="InterPro" id="IPR036736">
    <property type="entry name" value="ACP-like_sf"/>
</dbReference>